<reference evidence="2" key="1">
    <citation type="submission" date="2021-10" db="EMBL/GenBank/DDBJ databases">
        <title>Tropical sea cucumber genome reveals ecological adaptation and Cuvierian tubules defense mechanism.</title>
        <authorList>
            <person name="Chen T."/>
        </authorList>
    </citation>
    <scope>NUCLEOTIDE SEQUENCE</scope>
    <source>
        <strain evidence="2">Nanhai2018</strain>
        <tissue evidence="2">Muscle</tissue>
    </source>
</reference>
<protein>
    <recommendedName>
        <fullName evidence="4">Transmembrane protein 177</fullName>
    </recommendedName>
</protein>
<dbReference type="GO" id="GO:0016020">
    <property type="term" value="C:membrane"/>
    <property type="evidence" value="ECO:0007669"/>
    <property type="project" value="TreeGrafter"/>
</dbReference>
<organism evidence="2 3">
    <name type="scientific">Holothuria leucospilota</name>
    <name type="common">Black long sea cucumber</name>
    <name type="synonym">Mertensiothuria leucospilota</name>
    <dbReference type="NCBI Taxonomy" id="206669"/>
    <lineage>
        <taxon>Eukaryota</taxon>
        <taxon>Metazoa</taxon>
        <taxon>Echinodermata</taxon>
        <taxon>Eleutherozoa</taxon>
        <taxon>Echinozoa</taxon>
        <taxon>Holothuroidea</taxon>
        <taxon>Aspidochirotacea</taxon>
        <taxon>Aspidochirotida</taxon>
        <taxon>Holothuriidae</taxon>
        <taxon>Holothuria</taxon>
    </lineage>
</organism>
<dbReference type="PANTHER" id="PTHR21824:SF4">
    <property type="entry name" value="TRANSMEMBRANE PROTEIN 177"/>
    <property type="match status" value="1"/>
</dbReference>
<gene>
    <name evidence="2" type="ORF">HOLleu_34554</name>
</gene>
<comment type="caution">
    <text evidence="2">The sequence shown here is derived from an EMBL/GenBank/DDBJ whole genome shotgun (WGS) entry which is preliminary data.</text>
</comment>
<evidence type="ECO:0000256" key="1">
    <source>
        <dbReference type="SAM" id="Phobius"/>
    </source>
</evidence>
<dbReference type="EMBL" id="JAIZAY010000018">
    <property type="protein sequence ID" value="KAJ8024608.1"/>
    <property type="molecule type" value="Genomic_DNA"/>
</dbReference>
<dbReference type="InterPro" id="IPR026620">
    <property type="entry name" value="TMEM177"/>
</dbReference>
<proteinExistence type="predicted"/>
<keyword evidence="1" id="KW-0812">Transmembrane</keyword>
<sequence length="315" mass="35289">MAENGKMSFMNKFRVWLRNPRNFVVLGGSSAVFVTLVKACPLLFPSQLYRPVMEAYKSGQKVKLGESQIQEFEDVCRDLEVETKPFHLFVTSRWDLKVKGLQFFPSGVHFGIPVLFVDKPELQNSKFAAKLKVNMDSEEGKAFKDSIQLSQKARKFALAKEVIYSKKHYAAYPLLLAPGAVIGGFVSTFALQVTASIFPLYITGFLVGSVFYVTYRYLLGVLNERHDLKTDDIVAQLGENYAEGGLEFYEKTLQRNKALRKLLGSKGEALYTYYGNDSPGVLWTKGAPITVKRAKFQNIVQNTSAGDSPTSDKTL</sequence>
<dbReference type="PANTHER" id="PTHR21824">
    <property type="entry name" value="TRANSMEMBRANE PROTEIN 177"/>
    <property type="match status" value="1"/>
</dbReference>
<keyword evidence="1" id="KW-0472">Membrane</keyword>
<feature type="transmembrane region" description="Helical" evidence="1">
    <location>
        <begin position="197"/>
        <end position="219"/>
    </location>
</feature>
<name>A0A9Q0YL85_HOLLE</name>
<evidence type="ECO:0000313" key="2">
    <source>
        <dbReference type="EMBL" id="KAJ8024608.1"/>
    </source>
</evidence>
<keyword evidence="3" id="KW-1185">Reference proteome</keyword>
<accession>A0A9Q0YL85</accession>
<keyword evidence="1" id="KW-1133">Transmembrane helix</keyword>
<evidence type="ECO:0008006" key="4">
    <source>
        <dbReference type="Google" id="ProtNLM"/>
    </source>
</evidence>
<feature type="transmembrane region" description="Helical" evidence="1">
    <location>
        <begin position="169"/>
        <end position="191"/>
    </location>
</feature>
<evidence type="ECO:0000313" key="3">
    <source>
        <dbReference type="Proteomes" id="UP001152320"/>
    </source>
</evidence>
<dbReference type="OrthoDB" id="110174at2759"/>
<dbReference type="AlphaFoldDB" id="A0A9Q0YL85"/>
<dbReference type="Proteomes" id="UP001152320">
    <property type="component" value="Chromosome 18"/>
</dbReference>